<dbReference type="SUPFAM" id="SSF52218">
    <property type="entry name" value="Flavoproteins"/>
    <property type="match status" value="1"/>
</dbReference>
<dbReference type="PANTHER" id="PTHR30543:SF21">
    <property type="entry name" value="NAD(P)H-DEPENDENT FMN REDUCTASE LOT6"/>
    <property type="match status" value="1"/>
</dbReference>
<gene>
    <name evidence="2" type="ORF">HW347_17890</name>
</gene>
<dbReference type="InterPro" id="IPR005025">
    <property type="entry name" value="FMN_Rdtase-like_dom"/>
</dbReference>
<dbReference type="InterPro" id="IPR050712">
    <property type="entry name" value="NAD(P)H-dep_reductase"/>
</dbReference>
<evidence type="ECO:0000259" key="1">
    <source>
        <dbReference type="Pfam" id="PF03358"/>
    </source>
</evidence>
<reference evidence="3" key="2">
    <citation type="submission" date="2023-07" db="EMBL/GenBank/DDBJ databases">
        <title>Zobellia barbeyronii sp. nov., a new marine flavobacterium, isolated from green and red algae.</title>
        <authorList>
            <person name="Nedashkovskaya O.I."/>
            <person name="Otstavnykh N."/>
            <person name="Zhukova N."/>
            <person name="Guzev K."/>
            <person name="Chausova V."/>
            <person name="Tekutyeva L."/>
            <person name="Mikhailov V."/>
            <person name="Isaeva M."/>
        </authorList>
    </citation>
    <scope>NUCLEOTIDE SEQUENCE [LARGE SCALE GENOMIC DNA]</scope>
    <source>
        <strain evidence="3">KMM 6746</strain>
    </source>
</reference>
<comment type="caution">
    <text evidence="2">The sequence shown here is derived from an EMBL/GenBank/DDBJ whole genome shotgun (WGS) entry which is preliminary data.</text>
</comment>
<dbReference type="RefSeq" id="WP_214613120.1">
    <property type="nucleotide sequence ID" value="NZ_JACATN010000006.1"/>
</dbReference>
<feature type="domain" description="NADPH-dependent FMN reductase-like" evidence="1">
    <location>
        <begin position="6"/>
        <end position="126"/>
    </location>
</feature>
<dbReference type="Proteomes" id="UP000740413">
    <property type="component" value="Unassembled WGS sequence"/>
</dbReference>
<sequence length="192" mass="21472">MIKKKKIIGICASASRNSANLLILKWIAESNKSDFNLEIIDDLTELPHFKTELTDKNIPKQILDFRNKIENADGIIICTPEYVFSIPSGLKNMIEWCVSTTVFSDKPIGLITTSASGEKGHIELKLIMETIQTKFTDETTLLIQGVKGKVGKDGKILDNNTEIELKILVQNLNKLTENLAGKKCIKEQNNKL</sequence>
<organism evidence="2 3">
    <name type="scientific">Zobellia barbeyronii</name>
    <dbReference type="NCBI Taxonomy" id="2748009"/>
    <lineage>
        <taxon>Bacteria</taxon>
        <taxon>Pseudomonadati</taxon>
        <taxon>Bacteroidota</taxon>
        <taxon>Flavobacteriia</taxon>
        <taxon>Flavobacteriales</taxon>
        <taxon>Flavobacteriaceae</taxon>
        <taxon>Zobellia</taxon>
    </lineage>
</organism>
<dbReference type="PANTHER" id="PTHR30543">
    <property type="entry name" value="CHROMATE REDUCTASE"/>
    <property type="match status" value="1"/>
</dbReference>
<dbReference type="InterPro" id="IPR029039">
    <property type="entry name" value="Flavoprotein-like_sf"/>
</dbReference>
<proteinExistence type="predicted"/>
<protein>
    <submittedName>
        <fullName evidence="2">NAD(P)H-dependent oxidoreductase</fullName>
    </submittedName>
</protein>
<keyword evidence="3" id="KW-1185">Reference proteome</keyword>
<accession>A0ABS5WLU7</accession>
<name>A0ABS5WLU7_9FLAO</name>
<evidence type="ECO:0000313" key="3">
    <source>
        <dbReference type="Proteomes" id="UP000740413"/>
    </source>
</evidence>
<dbReference type="Pfam" id="PF03358">
    <property type="entry name" value="FMN_red"/>
    <property type="match status" value="1"/>
</dbReference>
<dbReference type="Gene3D" id="3.40.50.360">
    <property type="match status" value="1"/>
</dbReference>
<evidence type="ECO:0000313" key="2">
    <source>
        <dbReference type="EMBL" id="MBT2163147.1"/>
    </source>
</evidence>
<reference evidence="2 3" key="1">
    <citation type="submission" date="2020-06" db="EMBL/GenBank/DDBJ databases">
        <authorList>
            <person name="Isaeva M.P."/>
            <person name="Chernysheva N.Y."/>
        </authorList>
    </citation>
    <scope>NUCLEOTIDE SEQUENCE [LARGE SCALE GENOMIC DNA]</scope>
    <source>
        <strain evidence="2 3">KMM 6746</strain>
    </source>
</reference>
<dbReference type="EMBL" id="JACATN010000006">
    <property type="protein sequence ID" value="MBT2163147.1"/>
    <property type="molecule type" value="Genomic_DNA"/>
</dbReference>